<name>A0A317D4T3_9ACTN</name>
<dbReference type="Proteomes" id="UP000245410">
    <property type="component" value="Unassembled WGS sequence"/>
</dbReference>
<gene>
    <name evidence="2" type="ORF">DKT68_10575</name>
</gene>
<protein>
    <recommendedName>
        <fullName evidence="1">Shedu protein SduA C-terminal domain-containing protein</fullName>
    </recommendedName>
</protein>
<evidence type="ECO:0000259" key="1">
    <source>
        <dbReference type="Pfam" id="PF14082"/>
    </source>
</evidence>
<feature type="domain" description="Shedu protein SduA C-terminal" evidence="1">
    <location>
        <begin position="234"/>
        <end position="381"/>
    </location>
</feature>
<dbReference type="InterPro" id="IPR025359">
    <property type="entry name" value="SduA_C"/>
</dbReference>
<sequence length="391" mass="44070">MPMPTRSDLTLRLFLEKIIELGVSDHVRSLLDDALRHMGKRSPYRGGRDLVDLLRYAGSAAKSEDDLHASERIEDALASSMYVMLRPDLEIKYQLFPGSRLRYLGYIRSTVEDFGQLFLTSLRQFNADQPDASPDEIYHFLDGLFASARSIEEDEQEPGRYRMMRGPRESSAWLREVLLDRLDIEDRSTVGVAANHHQSGSAALSLAELVQLSQLKIRSDALQHLRCVVQNPHSTEGDLQHALARNLWIFGGSYLQELGRRRLVPGNELDISLVRPDGSIHGVELKRANLGIVTHQRGNVIPNSQVHRAVGQTMNYLLALDEDRPRILNQHGVDVRRAGATVIIGHPDFQPDVEESELNDVLRTYSSHLARIEVITYKQLLDGAARALDFS</sequence>
<evidence type="ECO:0000313" key="2">
    <source>
        <dbReference type="EMBL" id="PWR09921.1"/>
    </source>
</evidence>
<dbReference type="EMBL" id="QGKR01000169">
    <property type="protein sequence ID" value="PWR09921.1"/>
    <property type="molecule type" value="Genomic_DNA"/>
</dbReference>
<comment type="caution">
    <text evidence="2">The sequence shown here is derived from an EMBL/GenBank/DDBJ whole genome shotgun (WGS) entry which is preliminary data.</text>
</comment>
<reference evidence="2 3" key="1">
    <citation type="submission" date="2018-05" db="EMBL/GenBank/DDBJ databases">
        <title>Micromonospora atacamensis sp. nov., a novel actinobacteria isolated from high altitude Atacama Desert soil.</title>
        <authorList>
            <person name="Carro L."/>
            <person name="Golinska P."/>
            <person name="Klenk H.-P."/>
            <person name="Goodfellow M."/>
        </authorList>
    </citation>
    <scope>NUCLEOTIDE SEQUENCE [LARGE SCALE GENOMIC DNA]</scope>
    <source>
        <strain evidence="2 3">5R2A7</strain>
    </source>
</reference>
<dbReference type="Pfam" id="PF14082">
    <property type="entry name" value="SduA_C"/>
    <property type="match status" value="1"/>
</dbReference>
<organism evidence="2 3">
    <name type="scientific">Micromonospora acroterricola</name>
    <dbReference type="NCBI Taxonomy" id="2202421"/>
    <lineage>
        <taxon>Bacteria</taxon>
        <taxon>Bacillati</taxon>
        <taxon>Actinomycetota</taxon>
        <taxon>Actinomycetes</taxon>
        <taxon>Micromonosporales</taxon>
        <taxon>Micromonosporaceae</taxon>
        <taxon>Micromonospora</taxon>
    </lineage>
</organism>
<dbReference type="AlphaFoldDB" id="A0A317D4T3"/>
<keyword evidence="3" id="KW-1185">Reference proteome</keyword>
<proteinExistence type="predicted"/>
<accession>A0A317D4T3</accession>
<evidence type="ECO:0000313" key="3">
    <source>
        <dbReference type="Proteomes" id="UP000245410"/>
    </source>
</evidence>